<dbReference type="InterPro" id="IPR050266">
    <property type="entry name" value="AB_hydrolase_sf"/>
</dbReference>
<dbReference type="InterPro" id="IPR000639">
    <property type="entry name" value="Epox_hydrolase-like"/>
</dbReference>
<evidence type="ECO:0000313" key="5">
    <source>
        <dbReference type="RefSeq" id="XP_022249302.1"/>
    </source>
</evidence>
<dbReference type="InterPro" id="IPR000073">
    <property type="entry name" value="AB_hydrolase_1"/>
</dbReference>
<dbReference type="SUPFAM" id="SSF53474">
    <property type="entry name" value="alpha/beta-Hydrolases"/>
    <property type="match status" value="1"/>
</dbReference>
<accession>A0ABM1BFK2</accession>
<dbReference type="PANTHER" id="PTHR43798">
    <property type="entry name" value="MONOACYLGLYCEROL LIPASE"/>
    <property type="match status" value="1"/>
</dbReference>
<dbReference type="Gene3D" id="3.40.50.1820">
    <property type="entry name" value="alpha/beta hydrolase"/>
    <property type="match status" value="1"/>
</dbReference>
<feature type="signal peptide" evidence="1">
    <location>
        <begin position="1"/>
        <end position="16"/>
    </location>
</feature>
<dbReference type="PANTHER" id="PTHR43798:SF33">
    <property type="entry name" value="HYDROLASE, PUTATIVE (AFU_ORTHOLOGUE AFUA_2G14860)-RELATED"/>
    <property type="match status" value="1"/>
</dbReference>
<dbReference type="InterPro" id="IPR029058">
    <property type="entry name" value="AB_hydrolase_fold"/>
</dbReference>
<dbReference type="PRINTS" id="PR00412">
    <property type="entry name" value="EPOXHYDRLASE"/>
</dbReference>
<evidence type="ECO:0000313" key="4">
    <source>
        <dbReference type="RefSeq" id="XP_013780994.1"/>
    </source>
</evidence>
<feature type="domain" description="AB hydrolase-1" evidence="2">
    <location>
        <begin position="60"/>
        <end position="309"/>
    </location>
</feature>
<dbReference type="Pfam" id="PF00561">
    <property type="entry name" value="Abhydrolase_1"/>
    <property type="match status" value="1"/>
</dbReference>
<evidence type="ECO:0000313" key="3">
    <source>
        <dbReference type="Proteomes" id="UP000694941"/>
    </source>
</evidence>
<gene>
    <name evidence="4 5" type="primary">LOC106465325</name>
</gene>
<reference evidence="4 5" key="1">
    <citation type="submission" date="2025-05" db="UniProtKB">
        <authorList>
            <consortium name="RefSeq"/>
        </authorList>
    </citation>
    <scope>IDENTIFICATION</scope>
    <source>
        <tissue evidence="4 5">Muscle</tissue>
    </source>
</reference>
<dbReference type="Proteomes" id="UP000694941">
    <property type="component" value="Unplaced"/>
</dbReference>
<name>A0ABM1BFK2_LIMPO</name>
<proteinExistence type="predicted"/>
<evidence type="ECO:0000259" key="2">
    <source>
        <dbReference type="Pfam" id="PF00561"/>
    </source>
</evidence>
<keyword evidence="3" id="KW-1185">Reference proteome</keyword>
<dbReference type="GeneID" id="106465325"/>
<dbReference type="RefSeq" id="XP_022249302.1">
    <property type="nucleotide sequence ID" value="XM_022393594.1"/>
</dbReference>
<keyword evidence="1" id="KW-0732">Signal</keyword>
<protein>
    <submittedName>
        <fullName evidence="4 5">Mesoderm-specific transcript protein-like</fullName>
    </submittedName>
</protein>
<organism evidence="3 4">
    <name type="scientific">Limulus polyphemus</name>
    <name type="common">Atlantic horseshoe crab</name>
    <dbReference type="NCBI Taxonomy" id="6850"/>
    <lineage>
        <taxon>Eukaryota</taxon>
        <taxon>Metazoa</taxon>
        <taxon>Ecdysozoa</taxon>
        <taxon>Arthropoda</taxon>
        <taxon>Chelicerata</taxon>
        <taxon>Merostomata</taxon>
        <taxon>Xiphosura</taxon>
        <taxon>Limulidae</taxon>
        <taxon>Limulus</taxon>
    </lineage>
</organism>
<sequence>MSTILNVLIGVLAVGAAVFLNYPAPPQSPIVYQWQSPGKFMQYKEKNIFYKDELGNGTGTVLCLHGFPTSSFDWYKLWPALKRKFGRVVALDFLGLGFSDKPRFHKYSIFEQASIVEELLQTLQTNKVHILAHDYGDTVAQELIARHLDAAEEKKNYVNVMSLCLLNGGIFPAKHHPRLMQRILVLPLVGTILSKFINYYVFRNALGEVFGPETWPTTAEFRDFWGIIRHNDGYRVLGSLLSYLEERKTNEERWVGGLQKTVLPVHVIYGPADPVNPPEFIEYYRAVIPKPSMTVLPENIGHYPQLEAPEATADAYISFLETISS</sequence>
<feature type="chain" id="PRO_5045022019" evidence="1">
    <location>
        <begin position="17"/>
        <end position="325"/>
    </location>
</feature>
<evidence type="ECO:0000256" key="1">
    <source>
        <dbReference type="SAM" id="SignalP"/>
    </source>
</evidence>
<dbReference type="RefSeq" id="XP_013780994.1">
    <property type="nucleotide sequence ID" value="XM_013925540.2"/>
</dbReference>